<dbReference type="EMBL" id="SMKZ01000020">
    <property type="protein sequence ID" value="TDE09079.1"/>
    <property type="molecule type" value="Genomic_DNA"/>
</dbReference>
<organism evidence="2 3">
    <name type="scientific">Jiangella asiatica</name>
    <dbReference type="NCBI Taxonomy" id="2530372"/>
    <lineage>
        <taxon>Bacteria</taxon>
        <taxon>Bacillati</taxon>
        <taxon>Actinomycetota</taxon>
        <taxon>Actinomycetes</taxon>
        <taxon>Jiangellales</taxon>
        <taxon>Jiangellaceae</taxon>
        <taxon>Jiangella</taxon>
    </lineage>
</organism>
<proteinExistence type="predicted"/>
<feature type="compositionally biased region" description="Basic and acidic residues" evidence="1">
    <location>
        <begin position="367"/>
        <end position="380"/>
    </location>
</feature>
<evidence type="ECO:0000256" key="1">
    <source>
        <dbReference type="SAM" id="MobiDB-lite"/>
    </source>
</evidence>
<evidence type="ECO:0000313" key="3">
    <source>
        <dbReference type="Proteomes" id="UP000294739"/>
    </source>
</evidence>
<gene>
    <name evidence="2" type="ORF">E1269_15290</name>
</gene>
<name>A0A4R5D6J2_9ACTN</name>
<accession>A0A4R5D6J2</accession>
<keyword evidence="3" id="KW-1185">Reference proteome</keyword>
<feature type="region of interest" description="Disordered" evidence="1">
    <location>
        <begin position="205"/>
        <end position="231"/>
    </location>
</feature>
<dbReference type="Proteomes" id="UP000294739">
    <property type="component" value="Unassembled WGS sequence"/>
</dbReference>
<comment type="caution">
    <text evidence="2">The sequence shown here is derived from an EMBL/GenBank/DDBJ whole genome shotgun (WGS) entry which is preliminary data.</text>
</comment>
<evidence type="ECO:0000313" key="2">
    <source>
        <dbReference type="EMBL" id="TDE09079.1"/>
    </source>
</evidence>
<feature type="region of interest" description="Disordered" evidence="1">
    <location>
        <begin position="93"/>
        <end position="121"/>
    </location>
</feature>
<reference evidence="2 3" key="1">
    <citation type="submission" date="2019-03" db="EMBL/GenBank/DDBJ databases">
        <title>Draft genome sequences of novel Actinobacteria.</title>
        <authorList>
            <person name="Sahin N."/>
            <person name="Ay H."/>
            <person name="Saygin H."/>
        </authorList>
    </citation>
    <scope>NUCLEOTIDE SEQUENCE [LARGE SCALE GENOMIC DNA]</scope>
    <source>
        <strain evidence="2 3">5K138</strain>
    </source>
</reference>
<dbReference type="RefSeq" id="WP_131895959.1">
    <property type="nucleotide sequence ID" value="NZ_SMKZ01000020.1"/>
</dbReference>
<dbReference type="InParanoid" id="A0A4R5D6J2"/>
<feature type="compositionally biased region" description="Low complexity" evidence="1">
    <location>
        <begin position="94"/>
        <end position="110"/>
    </location>
</feature>
<dbReference type="OrthoDB" id="5173766at2"/>
<protein>
    <submittedName>
        <fullName evidence="2">Uncharacterized protein</fullName>
    </submittedName>
</protein>
<feature type="compositionally biased region" description="Basic and acidic residues" evidence="1">
    <location>
        <begin position="205"/>
        <end position="225"/>
    </location>
</feature>
<feature type="region of interest" description="Disordered" evidence="1">
    <location>
        <begin position="359"/>
        <end position="380"/>
    </location>
</feature>
<sequence>MATDETGGPIRRSLDGLLDALLAYDRASADVLATTRRDAERVAKALSAAGPDGAALADQVMELVAAGVAAAGEELAVATEAFASETGALSDLLAEPPASGASPGPVPAQATTSGEDAGQAEDEAVDDALADEELLERQSSADAERAPTSSTVPDHVREAYGALFDAAIRDDIMAMVVTNDAGHAIQLHGPDVSDEALKARVSWKKDPMGRTDPKNDWRRDPDGSVHSKHGVGHVAGKFTSLEALAKPLRTLLDHCGGTIADLHDYLERNRGLRDAMIFVPAEDANLVPGDTTAYRGEGTQAEETAEQWRMQRRDAMELGGEPVPIVRTDPIARGMDPGVTMIFRKIDRTWVMITCYPEAEPRPSSSRWEERIRDGSDARL</sequence>
<dbReference type="AlphaFoldDB" id="A0A4R5D6J2"/>